<dbReference type="GO" id="GO:0051731">
    <property type="term" value="F:polynucleotide 5'-hydroxyl-kinase activity"/>
    <property type="evidence" value="ECO:0007669"/>
    <property type="project" value="InterPro"/>
</dbReference>
<evidence type="ECO:0000313" key="9">
    <source>
        <dbReference type="Proteomes" id="UP000002316"/>
    </source>
</evidence>
<dbReference type="PANTHER" id="PTHR12755">
    <property type="entry name" value="CLEAVAGE/POLYADENYLATION FACTOR IA SUBUNIT CLP1P"/>
    <property type="match status" value="1"/>
</dbReference>
<evidence type="ECO:0000256" key="6">
    <source>
        <dbReference type="SAM" id="MobiDB-lite"/>
    </source>
</evidence>
<dbReference type="OrthoDB" id="2405412at2759"/>
<evidence type="ECO:0000256" key="5">
    <source>
        <dbReference type="ARBA" id="ARBA00022840"/>
    </source>
</evidence>
<dbReference type="InterPro" id="IPR027417">
    <property type="entry name" value="P-loop_NTPase"/>
</dbReference>
<dbReference type="Gene3D" id="3.40.50.300">
    <property type="entry name" value="P-loop containing nucleotide triphosphate hydrolases"/>
    <property type="match status" value="1"/>
</dbReference>
<dbReference type="KEGG" id="tbg:TbgDal_VIII800"/>
<evidence type="ECO:0000313" key="8">
    <source>
        <dbReference type="EMBL" id="CBH13130.1"/>
    </source>
</evidence>
<feature type="region of interest" description="Disordered" evidence="6">
    <location>
        <begin position="52"/>
        <end position="72"/>
    </location>
</feature>
<dbReference type="GO" id="GO:0005524">
    <property type="term" value="F:ATP binding"/>
    <property type="evidence" value="ECO:0007669"/>
    <property type="project" value="UniProtKB-KW"/>
</dbReference>
<evidence type="ECO:0000256" key="2">
    <source>
        <dbReference type="ARBA" id="ARBA00022679"/>
    </source>
</evidence>
<dbReference type="EMBL" id="FN554971">
    <property type="protein sequence ID" value="CBH13130.1"/>
    <property type="molecule type" value="Genomic_DNA"/>
</dbReference>
<dbReference type="SUPFAM" id="SSF52540">
    <property type="entry name" value="P-loop containing nucleoside triphosphate hydrolases"/>
    <property type="match status" value="1"/>
</dbReference>
<feature type="region of interest" description="Disordered" evidence="6">
    <location>
        <begin position="527"/>
        <end position="554"/>
    </location>
</feature>
<dbReference type="RefSeq" id="XP_011775407.1">
    <property type="nucleotide sequence ID" value="XM_011777105.1"/>
</dbReference>
<comment type="similarity">
    <text evidence="1">Belongs to the Clp1 family. NOL9/GRC3 subfamily.</text>
</comment>
<accession>C9ZUP2</accession>
<dbReference type="VEuPathDB" id="TriTrypDB:Tbg972.8.800"/>
<dbReference type="GO" id="GO:0000448">
    <property type="term" value="P:cleavage in ITS2 between 5.8S rRNA and LSU-rRNA of tricistronic rRNA transcript (SSU-rRNA, 5.8S rRNA, LSU-rRNA)"/>
    <property type="evidence" value="ECO:0007669"/>
    <property type="project" value="TreeGrafter"/>
</dbReference>
<dbReference type="AlphaFoldDB" id="C9ZUP2"/>
<feature type="domain" description="Clp1 P-loop" evidence="7">
    <location>
        <begin position="599"/>
        <end position="736"/>
    </location>
</feature>
<feature type="region of interest" description="Disordered" evidence="6">
    <location>
        <begin position="1"/>
        <end position="28"/>
    </location>
</feature>
<evidence type="ECO:0000256" key="4">
    <source>
        <dbReference type="ARBA" id="ARBA00022777"/>
    </source>
</evidence>
<dbReference type="GO" id="GO:0005634">
    <property type="term" value="C:nucleus"/>
    <property type="evidence" value="ECO:0007669"/>
    <property type="project" value="TreeGrafter"/>
</dbReference>
<keyword evidence="5" id="KW-0067">ATP-binding</keyword>
<keyword evidence="2" id="KW-0808">Transferase</keyword>
<feature type="compositionally biased region" description="Low complexity" evidence="6">
    <location>
        <begin position="188"/>
        <end position="202"/>
    </location>
</feature>
<dbReference type="InterPro" id="IPR045116">
    <property type="entry name" value="Clp1/Grc3"/>
</dbReference>
<dbReference type="InterPro" id="IPR032319">
    <property type="entry name" value="CLP1_P"/>
</dbReference>
<organism evidence="8 9">
    <name type="scientific">Trypanosoma brucei gambiense (strain MHOM/CI/86/DAL972)</name>
    <dbReference type="NCBI Taxonomy" id="679716"/>
    <lineage>
        <taxon>Eukaryota</taxon>
        <taxon>Discoba</taxon>
        <taxon>Euglenozoa</taxon>
        <taxon>Kinetoplastea</taxon>
        <taxon>Metakinetoplastina</taxon>
        <taxon>Trypanosomatida</taxon>
        <taxon>Trypanosomatidae</taxon>
        <taxon>Trypanosoma</taxon>
    </lineage>
</organism>
<dbReference type="PANTHER" id="PTHR12755:SF3">
    <property type="entry name" value="POLYNUCLEOTIDE 5'-HYDROXYL-KINASE NOL9"/>
    <property type="match status" value="1"/>
</dbReference>
<feature type="region of interest" description="Disordered" evidence="6">
    <location>
        <begin position="148"/>
        <end position="174"/>
    </location>
</feature>
<protein>
    <recommendedName>
        <fullName evidence="7">Clp1 P-loop domain-containing protein</fullName>
    </recommendedName>
</protein>
<gene>
    <name evidence="8" type="ORF">TbgDal_VIII800</name>
</gene>
<dbReference type="Proteomes" id="UP000002316">
    <property type="component" value="Chromosome 8"/>
</dbReference>
<feature type="compositionally biased region" description="Polar residues" evidence="6">
    <location>
        <begin position="163"/>
        <end position="172"/>
    </location>
</feature>
<feature type="compositionally biased region" description="Basic and acidic residues" evidence="6">
    <location>
        <begin position="52"/>
        <end position="64"/>
    </location>
</feature>
<proteinExistence type="inferred from homology"/>
<feature type="region of interest" description="Disordered" evidence="6">
    <location>
        <begin position="232"/>
        <end position="274"/>
    </location>
</feature>
<evidence type="ECO:0000256" key="3">
    <source>
        <dbReference type="ARBA" id="ARBA00022741"/>
    </source>
</evidence>
<evidence type="ECO:0000259" key="7">
    <source>
        <dbReference type="Pfam" id="PF16575"/>
    </source>
</evidence>
<dbReference type="GeneID" id="23864041"/>
<feature type="region of interest" description="Disordered" evidence="6">
    <location>
        <begin position="188"/>
        <end position="210"/>
    </location>
</feature>
<keyword evidence="4" id="KW-0418">Kinase</keyword>
<name>C9ZUP2_TRYB9</name>
<evidence type="ECO:0000256" key="1">
    <source>
        <dbReference type="ARBA" id="ARBA00011003"/>
    </source>
</evidence>
<sequence length="1037" mass="112476">MRRRRQPLTAGITEVDVGEGEEKKARDGTDFPAVNICSWSVSADAIAADLGNRHEGKGDRRDVGDEADVGPPLKRFKIPDKALARIEAQAALARDNVAEQQNPAVGDDATDVIRRRKFSALKYCTEVADERDFSGVKKPLISVGRLPRHTAEQRQQLRRAQRNVKNMTSTSGPLGLFADGGDVIRFGSVGSDSSDSNPSETSSFDDEGCRTLTGNAVGRSASAAREIRNIDRHFSGYDSEDLPPVSGLLDEETEESEEYEESEESEESEEERKIADSGVNFGDCCAEANGGTVKVMSVKRGFGFQQQRRLQEGARSPGNQHIADEGTEIGVGNETAAGAAVSTGRCQRYGGVLFEMHINRAAAVPCHHTLLHVRNSITVQGPCCIIGFGIGEITVGGFFLGRKHITLLSDSQKVVVMPVRPLKSKSAASESLPVPKRQLHLPAADDCVVVAPPASASFCRFMGIGKPTAAGDTASERDCEADDLEMFGTVDWDWVEASVARVQEGRHAADNSCVVLVVQPYKSHEKAPTRRRYLVPRDTSSSKRENGGGRHRGKLHSDSFVEVPLFLARQPVPGVDAALLPDVVPAVVRHGSGAVVVLGSKGIGKSTLCRFLANALLSQHGVCYWLELDIGQPEFGPPGVLSLYCVSKPLLAPHESDGVDFVRGYYVGGTRLRCPVAGATALTRICGVAEQLRKRYPIIVNTHGWVLSTGRRMTVEAVRRLQPTHIIHLAKRQEEQWARFATELVDPIKGLNASVVNKRFLVHKQDGIACGAAGADSLPSSRILGLLPHAHDFRPKRSSTSAEATKSSSLPKWSGTVHTVQVVRDEGLLRKSMQPKASAIRRGMWGRYLAPIFEYYEATRLRHVKQQVSELYKGEEPIIVGGRRTTTLFTGELSHFESLVFTDVADASDLTVDFVCAALEHSVVAFSIRVISSSPAQGVAVSHKTESLTNCDAQAFHYPNCRSLVDLPDGFPITCFGIVESNEADMRSSGKIRIRLPVGRDDVHKMLSVSGEGKRVCISLACTLADRSETAAVEALF</sequence>
<keyword evidence="3" id="KW-0547">Nucleotide-binding</keyword>
<dbReference type="Pfam" id="PF16575">
    <property type="entry name" value="CLP1_P"/>
    <property type="match status" value="1"/>
</dbReference>
<reference evidence="9" key="1">
    <citation type="journal article" date="2010" name="PLoS Negl. Trop. Dis.">
        <title>The genome sequence of Trypanosoma brucei gambiense, causative agent of chronic human african trypanosomiasis.</title>
        <authorList>
            <person name="Jackson A.P."/>
            <person name="Sanders M."/>
            <person name="Berry A."/>
            <person name="McQuillan J."/>
            <person name="Aslett M.A."/>
            <person name="Quail M.A."/>
            <person name="Chukualim B."/>
            <person name="Capewell P."/>
            <person name="MacLeod A."/>
            <person name="Melville S.E."/>
            <person name="Gibson W."/>
            <person name="Barry J.D."/>
            <person name="Berriman M."/>
            <person name="Hertz-Fowler C."/>
        </authorList>
    </citation>
    <scope>NUCLEOTIDE SEQUENCE [LARGE SCALE GENOMIC DNA]</scope>
    <source>
        <strain evidence="9">MHOM/CI/86/DAL972</strain>
    </source>
</reference>
<feature type="compositionally biased region" description="Acidic residues" evidence="6">
    <location>
        <begin position="249"/>
        <end position="269"/>
    </location>
</feature>